<dbReference type="Proteomes" id="UP001589834">
    <property type="component" value="Unassembled WGS sequence"/>
</dbReference>
<name>A0ABV6PTA7_9BURK</name>
<evidence type="ECO:0000313" key="3">
    <source>
        <dbReference type="EMBL" id="MFC0593056.1"/>
    </source>
</evidence>
<accession>A0ABV6PTA7</accession>
<dbReference type="SUPFAM" id="SSF57783">
    <property type="entry name" value="Zinc beta-ribbon"/>
    <property type="match status" value="1"/>
</dbReference>
<keyword evidence="4" id="KW-1185">Reference proteome</keyword>
<gene>
    <name evidence="3" type="ORF">ACFFGG_10850</name>
</gene>
<evidence type="ECO:0000259" key="2">
    <source>
        <dbReference type="SMART" id="SM00400"/>
    </source>
</evidence>
<organism evidence="3 4">
    <name type="scientific">Ottowia pentelensis</name>
    <dbReference type="NCBI Taxonomy" id="511108"/>
    <lineage>
        <taxon>Bacteria</taxon>
        <taxon>Pseudomonadati</taxon>
        <taxon>Pseudomonadota</taxon>
        <taxon>Betaproteobacteria</taxon>
        <taxon>Burkholderiales</taxon>
        <taxon>Comamonadaceae</taxon>
        <taxon>Ottowia</taxon>
    </lineage>
</organism>
<protein>
    <submittedName>
        <fullName evidence="3">CHC2 zinc finger domain-containing protein</fullName>
    </submittedName>
</protein>
<feature type="region of interest" description="Disordered" evidence="1">
    <location>
        <begin position="1"/>
        <end position="37"/>
    </location>
</feature>
<comment type="caution">
    <text evidence="3">The sequence shown here is derived from an EMBL/GenBank/DDBJ whole genome shotgun (WGS) entry which is preliminary data.</text>
</comment>
<sequence>MHVSTEHAAPASNGQQHAGRSGFDRTRLPDPTDYYTGTAGLKLRERKGKWRTTACNFHGGHDSMRVNTQTGAYCCMAGCGARGGDVLAYHMAAQGLSFIDAAKALGAWAGDGRAAPSRPAPLPARDALQLLAAEVNLVAVAAGNIAQGVVLTRVDLDRLLLAAGRILKIGGLFA</sequence>
<evidence type="ECO:0000313" key="4">
    <source>
        <dbReference type="Proteomes" id="UP001589834"/>
    </source>
</evidence>
<dbReference type="Pfam" id="PF01807">
    <property type="entry name" value="Zn_ribbon_DnaG"/>
    <property type="match status" value="1"/>
</dbReference>
<evidence type="ECO:0000256" key="1">
    <source>
        <dbReference type="SAM" id="MobiDB-lite"/>
    </source>
</evidence>
<feature type="domain" description="Zinc finger CHC2-type" evidence="2">
    <location>
        <begin position="55"/>
        <end position="106"/>
    </location>
</feature>
<dbReference type="InterPro" id="IPR002694">
    <property type="entry name" value="Znf_CHC2"/>
</dbReference>
<dbReference type="InterPro" id="IPR036977">
    <property type="entry name" value="DNA_primase_Znf_CHC2"/>
</dbReference>
<proteinExistence type="predicted"/>
<reference evidence="3 4" key="1">
    <citation type="submission" date="2024-09" db="EMBL/GenBank/DDBJ databases">
        <authorList>
            <person name="Sun Q."/>
            <person name="Mori K."/>
        </authorList>
    </citation>
    <scope>NUCLEOTIDE SEQUENCE [LARGE SCALE GENOMIC DNA]</scope>
    <source>
        <strain evidence="3 4">NCAIM B.02336</strain>
    </source>
</reference>
<dbReference type="EMBL" id="JBHLTN010000018">
    <property type="protein sequence ID" value="MFC0593056.1"/>
    <property type="molecule type" value="Genomic_DNA"/>
</dbReference>
<dbReference type="SMART" id="SM00400">
    <property type="entry name" value="ZnF_CHCC"/>
    <property type="match status" value="1"/>
</dbReference>
<dbReference type="Gene3D" id="3.90.580.10">
    <property type="entry name" value="Zinc finger, CHC2-type domain"/>
    <property type="match status" value="1"/>
</dbReference>
<dbReference type="RefSeq" id="WP_377482944.1">
    <property type="nucleotide sequence ID" value="NZ_JBHLTN010000018.1"/>
</dbReference>